<keyword evidence="2" id="KW-1185">Reference proteome</keyword>
<organism evidence="1 2">
    <name type="scientific">Cephalotrichum gorgonifer</name>
    <dbReference type="NCBI Taxonomy" id="2041049"/>
    <lineage>
        <taxon>Eukaryota</taxon>
        <taxon>Fungi</taxon>
        <taxon>Dikarya</taxon>
        <taxon>Ascomycota</taxon>
        <taxon>Pezizomycotina</taxon>
        <taxon>Sordariomycetes</taxon>
        <taxon>Hypocreomycetidae</taxon>
        <taxon>Microascales</taxon>
        <taxon>Microascaceae</taxon>
        <taxon>Cephalotrichum</taxon>
    </lineage>
</organism>
<name>A0AAE8N369_9PEZI</name>
<evidence type="ECO:0000313" key="1">
    <source>
        <dbReference type="EMBL" id="SPO04669.1"/>
    </source>
</evidence>
<dbReference type="EMBL" id="ONZQ02000010">
    <property type="protein sequence ID" value="SPO04669.1"/>
    <property type="molecule type" value="Genomic_DNA"/>
</dbReference>
<dbReference type="Proteomes" id="UP001187682">
    <property type="component" value="Unassembled WGS sequence"/>
</dbReference>
<protein>
    <submittedName>
        <fullName evidence="1">Uncharacterized protein</fullName>
    </submittedName>
</protein>
<sequence length="218" mass="24623">MEHAVIENHVAELGLGAGTTREMLESLHWWRRETVGLDRSSPVHPNASSWKHGEEADQQHQIFAGTVTALLLSLCKNINTLSFESEVSEGPLRDYILASNYGLTPRPALERLRHVAYSARRPEDERFYEAVDILDILRCIHRLPQIDILSMDGVTEGERAADEPFPPKTSRSLKRIHLGNMDIHPDLVHTIMRIPVGLEELSLSFGGMWCNIRGQDKS</sequence>
<accession>A0AAE8N369</accession>
<comment type="caution">
    <text evidence="1">The sequence shown here is derived from an EMBL/GenBank/DDBJ whole genome shotgun (WGS) entry which is preliminary data.</text>
</comment>
<reference evidence="1" key="1">
    <citation type="submission" date="2018-03" db="EMBL/GenBank/DDBJ databases">
        <authorList>
            <person name="Guldener U."/>
        </authorList>
    </citation>
    <scope>NUCLEOTIDE SEQUENCE</scope>
</reference>
<proteinExistence type="predicted"/>
<dbReference type="AlphaFoldDB" id="A0AAE8N369"/>
<gene>
    <name evidence="1" type="ORF">DNG_07354</name>
</gene>
<evidence type="ECO:0000313" key="2">
    <source>
        <dbReference type="Proteomes" id="UP001187682"/>
    </source>
</evidence>